<dbReference type="SUPFAM" id="SSF69318">
    <property type="entry name" value="Integrin alpha N-terminal domain"/>
    <property type="match status" value="3"/>
</dbReference>
<keyword evidence="4" id="KW-1185">Reference proteome</keyword>
<dbReference type="Proteomes" id="UP000219048">
    <property type="component" value="Unassembled WGS sequence"/>
</dbReference>
<protein>
    <submittedName>
        <fullName evidence="3">FG-GAP repeat-containing protein</fullName>
    </submittedName>
</protein>
<dbReference type="PANTHER" id="PTHR16026">
    <property type="entry name" value="CARTILAGE ACIDIC PROTEIN 1"/>
    <property type="match status" value="1"/>
</dbReference>
<feature type="domain" description="ASPIC/UnbV" evidence="2">
    <location>
        <begin position="534"/>
        <end position="601"/>
    </location>
</feature>
<reference evidence="4" key="1">
    <citation type="submission" date="2017-09" db="EMBL/GenBank/DDBJ databases">
        <authorList>
            <person name="Varghese N."/>
            <person name="Submissions S."/>
        </authorList>
    </citation>
    <scope>NUCLEOTIDE SEQUENCE [LARGE SCALE GENOMIC DNA]</scope>
    <source>
        <strain evidence="4">DSM 25885</strain>
    </source>
</reference>
<evidence type="ECO:0000313" key="3">
    <source>
        <dbReference type="EMBL" id="SNY95459.1"/>
    </source>
</evidence>
<dbReference type="InterPro" id="IPR013517">
    <property type="entry name" value="FG-GAP"/>
</dbReference>
<dbReference type="InterPro" id="IPR011519">
    <property type="entry name" value="UnbV_ASPIC"/>
</dbReference>
<evidence type="ECO:0000256" key="1">
    <source>
        <dbReference type="ARBA" id="ARBA00022729"/>
    </source>
</evidence>
<dbReference type="InterPro" id="IPR028994">
    <property type="entry name" value="Integrin_alpha_N"/>
</dbReference>
<evidence type="ECO:0000313" key="4">
    <source>
        <dbReference type="Proteomes" id="UP000219048"/>
    </source>
</evidence>
<dbReference type="EMBL" id="OBEH01000001">
    <property type="protein sequence ID" value="SNY95459.1"/>
    <property type="molecule type" value="Genomic_DNA"/>
</dbReference>
<dbReference type="PANTHER" id="PTHR16026:SF0">
    <property type="entry name" value="CARTILAGE ACIDIC PROTEIN 1"/>
    <property type="match status" value="1"/>
</dbReference>
<dbReference type="OrthoDB" id="9816120at2"/>
<proteinExistence type="predicted"/>
<accession>A0A285ME94</accession>
<dbReference type="AlphaFoldDB" id="A0A285ME94"/>
<dbReference type="Pfam" id="PF13517">
    <property type="entry name" value="FG-GAP_3"/>
    <property type="match status" value="4"/>
</dbReference>
<organism evidence="3 4">
    <name type="scientific">Flagellimonas pacifica</name>
    <dbReference type="NCBI Taxonomy" id="1247520"/>
    <lineage>
        <taxon>Bacteria</taxon>
        <taxon>Pseudomonadati</taxon>
        <taxon>Bacteroidota</taxon>
        <taxon>Flavobacteriia</taxon>
        <taxon>Flavobacteriales</taxon>
        <taxon>Flavobacteriaceae</taxon>
        <taxon>Flagellimonas</taxon>
    </lineage>
</organism>
<dbReference type="RefSeq" id="WP_097044750.1">
    <property type="nucleotide sequence ID" value="NZ_OBEH01000001.1"/>
</dbReference>
<name>A0A285ME94_9FLAO</name>
<dbReference type="InterPro" id="IPR027039">
    <property type="entry name" value="Crtac1"/>
</dbReference>
<sequence length="1110" mass="124414">MKKEPTIKALLLLTTTFVLFSSCNTKKNDTSFLFTDLDSDHTNIHFVNANVENELTNSFLYEYVYNGAGVAVGDINNDGLEDIYFTSNLGKNALYLNQGDLEFKDISIPSKTTGNRGWATGVNMVDINNDGLLDIYVCKSGPYERKDLLHNELFINKGVNTKGIPVFEESAAKFGLNDTGHSIQSAFIDYDLDGDLDMYLMNHNPQTFSLGNTETFSPLGDRFYENQNGKYVNITKKTGIHSNSISYGLGVGISDLNDDGWPDIYISNDYDEPDYLYLNQKNGTFKEVIKKATNHISNFSMGNDIADFDNDGFVDILTLDMVSEDNYGMKTSMASMNPQKFNNNVAAGKHHQYMYNTLQKNSGHIDSSGIPFFSDIAQMSGISNTDWSWAPLFADFDNDGLKDIFISNGIKRDFRNKDFYGKLQSYLKENHDALSNPEKIKFLINSTPHRPYTNYFYRNTGGLSFENTSKIWQKEPKSTYSNGAAYADLDNDGDLDMVVNNVDEKAIILRNNSELRETNYLKIEFKDQPQNSMGIGVRVKVYSDGKEQVYENYSVRGYQSSVPPKIVVGLGTQKIVDSITVSWPGQKIQHIFNPNINTTLTVSYTSEKEQNNHQQVFPSKLFESIPLGAEITHTENDFDDYKLQVLLPHKMSGFGPAIAVGDINGDKRDDFFIGQSTGTPSSIYVQKANGAFQLLQSFEKEVIYEDVDAEFFDYDNDGDQDLIVATGGNEFKPGSANYRDRLYENKNGTFVKRMDLLPNISVSSSKIRIADFDNDGHLDVFVGGRFLPNNYPSPASSYLLKNVNGKFVDVTKTVIPELQDIGLVTDATWADYDQDGDLDLSIVGEWMKPTFFNNLDGSFSKVSTPSLEALSGWYFSIKPIDIDNDGDEDYILGNLGQNYKYKATKDEPFEVYYHDFDDNGKKDIVLGYYNFGELYPVRGRECSSQQMPSVKKIAPTYDVFGKSTVSDIYGHKNLADALHLSAYNFKSGILKNNNNGNFEFIEFPEIAQISSVNTILSWDINKDGLNDLVLAGNLFASEIETPRNDAGYGLVLMNKGKGIFEPVNANRSGLFLPKDVKNLNFIEIGSEPHLLVGKNNEPLDLLKILTTPSL</sequence>
<dbReference type="Gene3D" id="2.130.10.130">
    <property type="entry name" value="Integrin alpha, N-terminal"/>
    <property type="match status" value="3"/>
</dbReference>
<keyword evidence="1" id="KW-0732">Signal</keyword>
<evidence type="ECO:0000259" key="2">
    <source>
        <dbReference type="Pfam" id="PF07593"/>
    </source>
</evidence>
<dbReference type="PROSITE" id="PS51257">
    <property type="entry name" value="PROKAR_LIPOPROTEIN"/>
    <property type="match status" value="1"/>
</dbReference>
<gene>
    <name evidence="3" type="ORF">SAMN06265377_1128</name>
</gene>
<dbReference type="Pfam" id="PF07593">
    <property type="entry name" value="UnbV_ASPIC"/>
    <property type="match status" value="1"/>
</dbReference>